<organism evidence="1 2">
    <name type="scientific">Rhizophagus irregularis (strain DAOM 197198w)</name>
    <name type="common">Glomus intraradices</name>
    <dbReference type="NCBI Taxonomy" id="1432141"/>
    <lineage>
        <taxon>Eukaryota</taxon>
        <taxon>Fungi</taxon>
        <taxon>Fungi incertae sedis</taxon>
        <taxon>Mucoromycota</taxon>
        <taxon>Glomeromycotina</taxon>
        <taxon>Glomeromycetes</taxon>
        <taxon>Glomerales</taxon>
        <taxon>Glomeraceae</taxon>
        <taxon>Rhizophagus</taxon>
    </lineage>
</organism>
<keyword evidence="2" id="KW-1185">Reference proteome</keyword>
<proteinExistence type="predicted"/>
<reference evidence="1 2" key="1">
    <citation type="submission" date="2014-02" db="EMBL/GenBank/DDBJ databases">
        <title>Single nucleus genome sequencing reveals high similarity among nuclei of an endomycorrhizal fungus.</title>
        <authorList>
            <person name="Lin K."/>
            <person name="Geurts R."/>
            <person name="Zhang Z."/>
            <person name="Limpens E."/>
            <person name="Saunders D.G."/>
            <person name="Mu D."/>
            <person name="Pang E."/>
            <person name="Cao H."/>
            <person name="Cha H."/>
            <person name="Lin T."/>
            <person name="Zhou Q."/>
            <person name="Shang Y."/>
            <person name="Li Y."/>
            <person name="Ivanov S."/>
            <person name="Sharma T."/>
            <person name="Velzen R.V."/>
            <person name="Ruijter N.D."/>
            <person name="Aanen D.K."/>
            <person name="Win J."/>
            <person name="Kamoun S."/>
            <person name="Bisseling T."/>
            <person name="Huang S."/>
        </authorList>
    </citation>
    <scope>NUCLEOTIDE SEQUENCE [LARGE SCALE GENOMIC DNA]</scope>
    <source>
        <strain evidence="2">DAOM197198w</strain>
    </source>
</reference>
<evidence type="ECO:0000313" key="2">
    <source>
        <dbReference type="Proteomes" id="UP000022910"/>
    </source>
</evidence>
<dbReference type="OrthoDB" id="2455068at2759"/>
<gene>
    <name evidence="1" type="ORF">RirG_080530</name>
</gene>
<dbReference type="EMBL" id="JEMT01016197">
    <property type="protein sequence ID" value="EXX71206.1"/>
    <property type="molecule type" value="Genomic_DNA"/>
</dbReference>
<evidence type="ECO:0000313" key="1">
    <source>
        <dbReference type="EMBL" id="EXX71206.1"/>
    </source>
</evidence>
<dbReference type="HOGENOM" id="CLU_2942999_0_0_1"/>
<sequence length="60" mass="6815">MLLFKKGKKLRDILLASNDEHLVTSELSKTSAIFNTLTELSMAEKITVFDEKSAMDRINQ</sequence>
<protein>
    <submittedName>
        <fullName evidence="1">Uncharacterized protein</fullName>
    </submittedName>
</protein>
<dbReference type="Proteomes" id="UP000022910">
    <property type="component" value="Unassembled WGS sequence"/>
</dbReference>
<name>A0A015LFA2_RHIIW</name>
<dbReference type="AlphaFoldDB" id="A0A015LFA2"/>
<comment type="caution">
    <text evidence="1">The sequence shown here is derived from an EMBL/GenBank/DDBJ whole genome shotgun (WGS) entry which is preliminary data.</text>
</comment>
<accession>A0A015LFA2</accession>